<evidence type="ECO:0000259" key="6">
    <source>
        <dbReference type="PROSITE" id="PS50016"/>
    </source>
</evidence>
<evidence type="ECO:0000313" key="9">
    <source>
        <dbReference type="Proteomes" id="UP000069940"/>
    </source>
</evidence>
<dbReference type="Gene3D" id="3.30.70.270">
    <property type="match status" value="1"/>
</dbReference>
<keyword evidence="1" id="KW-0479">Metal-binding</keyword>
<feature type="region of interest" description="Disordered" evidence="5">
    <location>
        <begin position="2060"/>
        <end position="2105"/>
    </location>
</feature>
<dbReference type="Pfam" id="PF00078">
    <property type="entry name" value="RVT_1"/>
    <property type="match status" value="1"/>
</dbReference>
<dbReference type="InterPro" id="IPR012337">
    <property type="entry name" value="RNaseH-like_sf"/>
</dbReference>
<dbReference type="InterPro" id="IPR001584">
    <property type="entry name" value="Integrase_cat-core"/>
</dbReference>
<dbReference type="Pfam" id="PF00628">
    <property type="entry name" value="PHD"/>
    <property type="match status" value="1"/>
</dbReference>
<dbReference type="InterPro" id="IPR013083">
    <property type="entry name" value="Znf_RING/FYVE/PHD"/>
</dbReference>
<dbReference type="InterPro" id="IPR043502">
    <property type="entry name" value="DNA/RNA_pol_sf"/>
</dbReference>
<dbReference type="InterPro" id="IPR011011">
    <property type="entry name" value="Znf_FYVE_PHD"/>
</dbReference>
<dbReference type="PROSITE" id="PS50016">
    <property type="entry name" value="ZF_PHD_2"/>
    <property type="match status" value="1"/>
</dbReference>
<dbReference type="InterPro" id="IPR040676">
    <property type="entry name" value="DUF5641"/>
</dbReference>
<feature type="compositionally biased region" description="Low complexity" evidence="5">
    <location>
        <begin position="2062"/>
        <end position="2082"/>
    </location>
</feature>
<dbReference type="InterPro" id="IPR001965">
    <property type="entry name" value="Znf_PHD"/>
</dbReference>
<dbReference type="Pfam" id="PF18701">
    <property type="entry name" value="DUF5641"/>
    <property type="match status" value="1"/>
</dbReference>
<keyword evidence="9" id="KW-1185">Reference proteome</keyword>
<feature type="domain" description="PHD-type" evidence="6">
    <location>
        <begin position="140"/>
        <end position="188"/>
    </location>
</feature>
<feature type="region of interest" description="Disordered" evidence="5">
    <location>
        <begin position="326"/>
        <end position="361"/>
    </location>
</feature>
<reference evidence="8" key="2">
    <citation type="submission" date="2025-05" db="UniProtKB">
        <authorList>
            <consortium name="EnsemblMetazoa"/>
        </authorList>
    </citation>
    <scope>IDENTIFICATION</scope>
    <source>
        <strain evidence="8">Foshan</strain>
    </source>
</reference>
<dbReference type="Proteomes" id="UP000069940">
    <property type="component" value="Unassembled WGS sequence"/>
</dbReference>
<dbReference type="Gene3D" id="3.10.10.10">
    <property type="entry name" value="HIV Type 1 Reverse Transcriptase, subunit A, domain 1"/>
    <property type="match status" value="1"/>
</dbReference>
<dbReference type="SUPFAM" id="SSF56672">
    <property type="entry name" value="DNA/RNA polymerases"/>
    <property type="match status" value="1"/>
</dbReference>
<name>A0ABM1Y9P0_AEDAL</name>
<protein>
    <submittedName>
        <fullName evidence="8">Uncharacterized protein</fullName>
    </submittedName>
</protein>
<feature type="domain" description="Integrase catalytic" evidence="7">
    <location>
        <begin position="1736"/>
        <end position="1922"/>
    </location>
</feature>
<organism evidence="8 9">
    <name type="scientific">Aedes albopictus</name>
    <name type="common">Asian tiger mosquito</name>
    <name type="synonym">Stegomyia albopicta</name>
    <dbReference type="NCBI Taxonomy" id="7160"/>
    <lineage>
        <taxon>Eukaryota</taxon>
        <taxon>Metazoa</taxon>
        <taxon>Ecdysozoa</taxon>
        <taxon>Arthropoda</taxon>
        <taxon>Hexapoda</taxon>
        <taxon>Insecta</taxon>
        <taxon>Pterygota</taxon>
        <taxon>Neoptera</taxon>
        <taxon>Endopterygota</taxon>
        <taxon>Diptera</taxon>
        <taxon>Nematocera</taxon>
        <taxon>Culicoidea</taxon>
        <taxon>Culicidae</taxon>
        <taxon>Culicinae</taxon>
        <taxon>Aedini</taxon>
        <taxon>Aedes</taxon>
        <taxon>Stegomyia</taxon>
    </lineage>
</organism>
<dbReference type="Pfam" id="PF05380">
    <property type="entry name" value="Peptidase_A17"/>
    <property type="match status" value="1"/>
</dbReference>
<dbReference type="InterPro" id="IPR000477">
    <property type="entry name" value="RT_dom"/>
</dbReference>
<evidence type="ECO:0000256" key="5">
    <source>
        <dbReference type="SAM" id="MobiDB-lite"/>
    </source>
</evidence>
<evidence type="ECO:0000256" key="1">
    <source>
        <dbReference type="ARBA" id="ARBA00022723"/>
    </source>
</evidence>
<accession>A0ABM1Y9P0</accession>
<dbReference type="Gene3D" id="3.30.40.10">
    <property type="entry name" value="Zinc/RING finger domain, C3HC4 (zinc finger)"/>
    <property type="match status" value="1"/>
</dbReference>
<reference evidence="9" key="1">
    <citation type="journal article" date="2015" name="Proc. Natl. Acad. Sci. U.S.A.">
        <title>Genome sequence of the Asian Tiger mosquito, Aedes albopictus, reveals insights into its biology, genetics, and evolution.</title>
        <authorList>
            <person name="Chen X.G."/>
            <person name="Jiang X."/>
            <person name="Gu J."/>
            <person name="Xu M."/>
            <person name="Wu Y."/>
            <person name="Deng Y."/>
            <person name="Zhang C."/>
            <person name="Bonizzoni M."/>
            <person name="Dermauw W."/>
            <person name="Vontas J."/>
            <person name="Armbruster P."/>
            <person name="Huang X."/>
            <person name="Yang Y."/>
            <person name="Zhang H."/>
            <person name="He W."/>
            <person name="Peng H."/>
            <person name="Liu Y."/>
            <person name="Wu K."/>
            <person name="Chen J."/>
            <person name="Lirakis M."/>
            <person name="Topalis P."/>
            <person name="Van Leeuwen T."/>
            <person name="Hall A.B."/>
            <person name="Jiang X."/>
            <person name="Thorpe C."/>
            <person name="Mueller R.L."/>
            <person name="Sun C."/>
            <person name="Waterhouse R.M."/>
            <person name="Yan G."/>
            <person name="Tu Z.J."/>
            <person name="Fang X."/>
            <person name="James A.A."/>
        </authorList>
    </citation>
    <scope>NUCLEOTIDE SEQUENCE [LARGE SCALE GENOMIC DNA]</scope>
    <source>
        <strain evidence="9">Foshan</strain>
    </source>
</reference>
<dbReference type="EnsemblMetazoa" id="AALFPA23_007079.R9382">
    <property type="protein sequence ID" value="AALFPA23_007079.P9382"/>
    <property type="gene ID" value="AALFPA23_007079"/>
</dbReference>
<dbReference type="InterPro" id="IPR019786">
    <property type="entry name" value="Zinc_finger_PHD-type_CS"/>
</dbReference>
<dbReference type="PROSITE" id="PS01359">
    <property type="entry name" value="ZF_PHD_1"/>
    <property type="match status" value="1"/>
</dbReference>
<dbReference type="SUPFAM" id="SSF57903">
    <property type="entry name" value="FYVE/PHD zinc finger"/>
    <property type="match status" value="1"/>
</dbReference>
<dbReference type="InterPro" id="IPR036397">
    <property type="entry name" value="RNaseH_sf"/>
</dbReference>
<feature type="compositionally biased region" description="Polar residues" evidence="5">
    <location>
        <begin position="345"/>
        <end position="361"/>
    </location>
</feature>
<evidence type="ECO:0000259" key="7">
    <source>
        <dbReference type="PROSITE" id="PS50994"/>
    </source>
</evidence>
<feature type="compositionally biased region" description="Polar residues" evidence="5">
    <location>
        <begin position="193"/>
        <end position="206"/>
    </location>
</feature>
<dbReference type="CDD" id="cd01644">
    <property type="entry name" value="RT_pepA17"/>
    <property type="match status" value="1"/>
</dbReference>
<dbReference type="PROSITE" id="PS50994">
    <property type="entry name" value="INTEGRASE"/>
    <property type="match status" value="1"/>
</dbReference>
<dbReference type="Pfam" id="PF03564">
    <property type="entry name" value="DUF1759"/>
    <property type="match status" value="1"/>
</dbReference>
<sequence>MFTNRQEGATSATYVAAEFPAETVIVPSDDIAASAYINSPIVASAANVAAVATSEAMGRMDPGVNVLINCPADSVKAGNPPPTSQVNVDVASKLNTKGAVPKRATSTAELKNKSLSLSNIRERAILVRRNPVRRARANRYKSCEVCANSDNSRMVQCDGCEKWFHFSCVEVTEGISEISWICPFCSVEDSEQHQQTPVNDTQTAMHISNPPPKENSDRTSCGKKSSKKSVQRRMELSLQKLEEQKKLEQKFLDEKFRILEQMESDSESEMEDIEKMSNVSKWIRDTERCGAAQDSGVVEENSLEEQGATSGLAEQLASVGIRQVNQPPCSQGGRRNTLPAFVPGQRSTPQRQPASLHMNPTSTRFQMPPTASQRLRHPVPSSTFGQRQLEPISAEESVCVLNRSQLAARQAVSKDLPEFDGNPEDWPLFFSMYTSSTQMCGFSNEENMLRLRKCLKGKALEAVKCRLLHPSNVSGVLSTLKMLYGRPEVIVHAAIRKVRSLPPPEIDRLESLVNFALTVENLVATIEACGVQDFMYNASLKFELVERLPATLRLDWAKYTRGNPAPNLGDFSSWLYFMAEDASSVMQTSTNVPRGRVNKKDNFINVHCETSNDRSESPEAHTSNVHIQSQEQPKECFVCKGVCPSITKCKRFAELSYESKWAVLREAKLCRKCLRKHSGTCRQQNRCGVNGCTFLHHPMLHNDKTEVSRSNPTVESATNTICNVHQAQTNDVLFRIVPVVLYGPSKVVQTYAFIDDGSELTLMEKSLAQELELQGSPKALCLKWTGDTIRMENESQRVKVEISPTRNKAQKYKLADVRTIEKLKLRPQTLIASEVQKRYNHLVGVPVDSYTEVSPRILIGLDNAQLGHALKSREGKSSEPIAVKTRLGWIVYGNCSSNLRSENYVNYHAVQVCECNENTDENLHAMMKSYFTLDSMGIVKPEKLVLPTDDQRAIEMLEAKTLLKKGQYESGLLWKYENVRLPDNKKMALKRWECLERRMKNDEALSEALRTKMAEYVRKGYARKLNKEEMMIRHPREWYLPVFPVYNPNKPGKLRLVWDAAASVHGISLNSVLLKGPDQLTSLLSILIQFREFRFAVCGDLREMFHQVLMREEDQHSQRFYWKEDTRDGAPDVYVMTVMTFGACCSPATAQFVKNLNAMRFEHQYPAAVGTIVKKHYVDDMLASVETEEEATQLAQDVKHIHAAGGFEMRNWLSNSTTVLESLQEAAPTEKNLGEESVTEKVLGLWWNTTTDCFTFKVSPRYDEDLLTGRRRPTKREVLRTLMMIFDPLGFISHFLMYLKVLLQEIWRSSVGWDSPIEEPQFQKWLTWLKVLPEVAGVQIPRCYRITANLDGSCKIQLHTFVDASENGFAAVVYIRFERVGLVETAFVCAKTRVAPLKFLSIPRSELQASIVGVRLANSVAQSLSTTITGRYFWTDSKDVLCWLNSDHRRYSQFVAFRVSEILESTDAKEWRWVPTKQNVADEGTKWARRPGLSSSSRWFRGPEFLRTSEAEWPVVLRYGTTDTELRAHLLTHVPMVKSIITPQNFSKWTTMVRCTAYVFRFICNSKLMVKMKQRTSGPLMQPELARAENFLHRLAQTDEYSDEIAILFSNRRNETMKTIPKSSCIAYFCPFLDGSDVLRMRGRTGACELIDYDAVNPIILPRNHHVTYLIVLHYHQRYHHQNHNTVLNEIRQRYRIPRLKSVYYKIRKQCQKCMNERATPQPPQMCDLPPSRLAAYSRPFTHMGVDYFGPIAVSANRKREKRWVMIATCLTIRAIHLQIAHTLSTDSCIVALRNVIGRRGTPAVIYSDRGTNFQGTSKELQAAVESLDHERMMVEFTTPHTRWSFNPPASPHMGGAWERLIRTVKQNLSRLLPGRTISYEVLENLLIEVENVINSRPLTNIPLEDDDSPVLTPNHFLLGSSNGLRSWTPFDDCPESLRRCWQLSQALTNRFWRQWLRDYLPSITRRTKWFDPVKPIEAGDIVVIVDPNFPRNCWPKGRVIATKPGVDGQVRSATVLTATGIYERPALKLAVLDVGVCKNTTQDDHRRIPGGSVDCATLGYPTSPKSPTTTTTTCGTARTQSHPGIQQGNVGRANNRTKVKDLRY</sequence>
<dbReference type="Gene3D" id="3.30.420.10">
    <property type="entry name" value="Ribonuclease H-like superfamily/Ribonuclease H"/>
    <property type="match status" value="1"/>
</dbReference>
<dbReference type="PANTHER" id="PTHR47331:SF1">
    <property type="entry name" value="GAG-LIKE PROTEIN"/>
    <property type="match status" value="1"/>
</dbReference>
<dbReference type="SMART" id="SM00249">
    <property type="entry name" value="PHD"/>
    <property type="match status" value="1"/>
</dbReference>
<evidence type="ECO:0000256" key="3">
    <source>
        <dbReference type="ARBA" id="ARBA00022833"/>
    </source>
</evidence>
<dbReference type="InterPro" id="IPR019787">
    <property type="entry name" value="Znf_PHD-finger"/>
</dbReference>
<dbReference type="InterPro" id="IPR008042">
    <property type="entry name" value="Retrotrans_Pao"/>
</dbReference>
<keyword evidence="2 4" id="KW-0863">Zinc-finger</keyword>
<dbReference type="CDD" id="cd15489">
    <property type="entry name" value="PHD_SF"/>
    <property type="match status" value="1"/>
</dbReference>
<dbReference type="SUPFAM" id="SSF53098">
    <property type="entry name" value="Ribonuclease H-like"/>
    <property type="match status" value="1"/>
</dbReference>
<evidence type="ECO:0000313" key="8">
    <source>
        <dbReference type="EnsemblMetazoa" id="AALFPA23_007079.P9382"/>
    </source>
</evidence>
<dbReference type="PANTHER" id="PTHR47331">
    <property type="entry name" value="PHD-TYPE DOMAIN-CONTAINING PROTEIN"/>
    <property type="match status" value="1"/>
</dbReference>
<dbReference type="InterPro" id="IPR005312">
    <property type="entry name" value="DUF1759"/>
</dbReference>
<dbReference type="InterPro" id="IPR043128">
    <property type="entry name" value="Rev_trsase/Diguanyl_cyclase"/>
</dbReference>
<dbReference type="RefSeq" id="XP_062703833.1">
    <property type="nucleotide sequence ID" value="XM_062847849.1"/>
</dbReference>
<keyword evidence="3" id="KW-0862">Zinc</keyword>
<feature type="region of interest" description="Disordered" evidence="5">
    <location>
        <begin position="193"/>
        <end position="233"/>
    </location>
</feature>
<dbReference type="GeneID" id="134286259"/>
<proteinExistence type="predicted"/>
<evidence type="ECO:0000256" key="2">
    <source>
        <dbReference type="ARBA" id="ARBA00022771"/>
    </source>
</evidence>
<evidence type="ECO:0000256" key="4">
    <source>
        <dbReference type="PROSITE-ProRule" id="PRU00146"/>
    </source>
</evidence>
<feature type="compositionally biased region" description="Polar residues" evidence="5">
    <location>
        <begin position="2083"/>
        <end position="2097"/>
    </location>
</feature>